<evidence type="ECO:0000256" key="1">
    <source>
        <dbReference type="SAM" id="Phobius"/>
    </source>
</evidence>
<feature type="transmembrane region" description="Helical" evidence="1">
    <location>
        <begin position="48"/>
        <end position="69"/>
    </location>
</feature>
<feature type="transmembrane region" description="Helical" evidence="1">
    <location>
        <begin position="76"/>
        <end position="96"/>
    </location>
</feature>
<dbReference type="OrthoDB" id="2322839at2759"/>
<dbReference type="Proteomes" id="UP000789342">
    <property type="component" value="Unassembled WGS sequence"/>
</dbReference>
<evidence type="ECO:0000313" key="2">
    <source>
        <dbReference type="EMBL" id="CAG8578643.1"/>
    </source>
</evidence>
<accession>A0A9N9BUH7</accession>
<reference evidence="2" key="1">
    <citation type="submission" date="2021-06" db="EMBL/GenBank/DDBJ databases">
        <authorList>
            <person name="Kallberg Y."/>
            <person name="Tangrot J."/>
            <person name="Rosling A."/>
        </authorList>
    </citation>
    <scope>NUCLEOTIDE SEQUENCE</scope>
    <source>
        <strain evidence="2">CL551</strain>
    </source>
</reference>
<dbReference type="AlphaFoldDB" id="A0A9N9BUH7"/>
<keyword evidence="1" id="KW-0812">Transmembrane</keyword>
<organism evidence="2 3">
    <name type="scientific">Acaulospora morrowiae</name>
    <dbReference type="NCBI Taxonomy" id="94023"/>
    <lineage>
        <taxon>Eukaryota</taxon>
        <taxon>Fungi</taxon>
        <taxon>Fungi incertae sedis</taxon>
        <taxon>Mucoromycota</taxon>
        <taxon>Glomeromycotina</taxon>
        <taxon>Glomeromycetes</taxon>
        <taxon>Diversisporales</taxon>
        <taxon>Acaulosporaceae</taxon>
        <taxon>Acaulospora</taxon>
    </lineage>
</organism>
<name>A0A9N9BUH7_9GLOM</name>
<keyword evidence="1" id="KW-1133">Transmembrane helix</keyword>
<comment type="caution">
    <text evidence="2">The sequence shown here is derived from an EMBL/GenBank/DDBJ whole genome shotgun (WGS) entry which is preliminary data.</text>
</comment>
<proteinExistence type="predicted"/>
<dbReference type="EMBL" id="CAJVPV010004774">
    <property type="protein sequence ID" value="CAG8578643.1"/>
    <property type="molecule type" value="Genomic_DNA"/>
</dbReference>
<gene>
    <name evidence="2" type="ORF">AMORRO_LOCUS6803</name>
</gene>
<keyword evidence="3" id="KW-1185">Reference proteome</keyword>
<keyword evidence="1" id="KW-0472">Membrane</keyword>
<evidence type="ECO:0000313" key="3">
    <source>
        <dbReference type="Proteomes" id="UP000789342"/>
    </source>
</evidence>
<sequence length="131" mass="15170">MLNITLQTLETIQYLWAQTNLYFLDLNVNQTMDAIYTNLNALTSSSDFVVLFVSFALLYVLFSIARMIFRWVYGTVVGMIKFGFYVFIAIILYWIYVSIDVEKGNEELMMTKQKLVQGVKGVVRDAIHNDL</sequence>
<protein>
    <submittedName>
        <fullName evidence="2">17460_t:CDS:1</fullName>
    </submittedName>
</protein>